<evidence type="ECO:0000313" key="2">
    <source>
        <dbReference type="Proteomes" id="UP000309997"/>
    </source>
</evidence>
<comment type="caution">
    <text evidence="1">The sequence shown here is derived from an EMBL/GenBank/DDBJ whole genome shotgun (WGS) entry which is preliminary data.</text>
</comment>
<organism evidence="1 2">
    <name type="scientific">Populus alba</name>
    <name type="common">White poplar</name>
    <dbReference type="NCBI Taxonomy" id="43335"/>
    <lineage>
        <taxon>Eukaryota</taxon>
        <taxon>Viridiplantae</taxon>
        <taxon>Streptophyta</taxon>
        <taxon>Embryophyta</taxon>
        <taxon>Tracheophyta</taxon>
        <taxon>Spermatophyta</taxon>
        <taxon>Magnoliopsida</taxon>
        <taxon>eudicotyledons</taxon>
        <taxon>Gunneridae</taxon>
        <taxon>Pentapetalae</taxon>
        <taxon>rosids</taxon>
        <taxon>fabids</taxon>
        <taxon>Malpighiales</taxon>
        <taxon>Salicaceae</taxon>
        <taxon>Saliceae</taxon>
        <taxon>Populus</taxon>
    </lineage>
</organism>
<keyword evidence="2" id="KW-1185">Reference proteome</keyword>
<name>A0ACC4APK1_POPAL</name>
<dbReference type="Proteomes" id="UP000309997">
    <property type="component" value="Unassembled WGS sequence"/>
</dbReference>
<gene>
    <name evidence="1" type="ORF">D5086_030721</name>
</gene>
<evidence type="ECO:0000313" key="1">
    <source>
        <dbReference type="EMBL" id="KAL3568070.1"/>
    </source>
</evidence>
<protein>
    <submittedName>
        <fullName evidence="1">Uncharacterized protein</fullName>
    </submittedName>
</protein>
<proteinExistence type="predicted"/>
<accession>A0ACC4APK1</accession>
<dbReference type="EMBL" id="RCHU02000017">
    <property type="protein sequence ID" value="KAL3568070.1"/>
    <property type="molecule type" value="Genomic_DNA"/>
</dbReference>
<reference evidence="1 2" key="1">
    <citation type="journal article" date="2024" name="Plant Biotechnol. J.">
        <title>Genome and CRISPR/Cas9 system of a widespread forest tree (Populus alba) in the world.</title>
        <authorList>
            <person name="Liu Y.J."/>
            <person name="Jiang P.F."/>
            <person name="Han X.M."/>
            <person name="Li X.Y."/>
            <person name="Wang H.M."/>
            <person name="Wang Y.J."/>
            <person name="Wang X.X."/>
            <person name="Zeng Q.Y."/>
        </authorList>
    </citation>
    <scope>NUCLEOTIDE SEQUENCE [LARGE SCALE GENOMIC DNA]</scope>
    <source>
        <strain evidence="2">cv. PAL-ZL1</strain>
    </source>
</reference>
<sequence length="760" mass="87057">MVIIDAAKQIMMALRSRKNLTDDEKEILGDLHAQLTTAIAISEKEVDEINKIEERLNVIQGKFMCWERYWPMIWDSGLDEANEYLNAADEARQVTKKLEILCVTEDRKKEMLQRARYLLQISMGRLQEEFKHMLSKNRQPFEPKHVPAVSIAVNAVSKISLGNKLVGDSKLRKIINRNSEEFTTNLVQYDVIPELRRIANAMSISGYANECSLAYISIQRSALDECLRILEREKLRTEDVLKLDQVSLKSKIQRRVRTTNMFMRVYLASDKWLSEQIFGELGTVNLDSFTEPLVLQLLTYFGKVTGPENPGKLFHLLDMYEVLAGLLPYLDSLYSDKVISQVIVDGDMVLRGLADSVRKTLDEFEDSIMTYTMTEPFAAEGIHPLTKNVMNYISALTVYHETLDFLLSDHCGEHPMPAPSCMSSGVEEENLSGGTCDFSPIARHFLSNDSILKWLSNGSSMSPSTKEEHISGGTCKLSTMALHLRAFCCILEYKLYNKAKLFKDASLEHIFLMNNIHYMAQKVKCSELQFILGEEWIQEHDWEFQQHVRNYTTVTWSPVLSLLKDEGNTNSYAVSKAHVEEKLRRFYLAFEEVCRAQTACSIPDDQLREDLRYSTSLKVIRAYRKFVERHTDHAALVSPFLDFITTIGENEDEAIREIEGWINVIQEKTYISVRRDALDECLSILEMEKLSIEDMLKSEFQSLKSKIKTQETFVRLLNFGKAKSVGLHEPGKLSPILDMYMALVDLLPDIDSLYSTEDSS</sequence>